<dbReference type="RefSeq" id="WP_152891659.1">
    <property type="nucleotide sequence ID" value="NZ_WHJC01000334.1"/>
</dbReference>
<dbReference type="CDD" id="cd00063">
    <property type="entry name" value="FN3"/>
    <property type="match status" value="1"/>
</dbReference>
<dbReference type="SUPFAM" id="SSF49265">
    <property type="entry name" value="Fibronectin type III"/>
    <property type="match status" value="1"/>
</dbReference>
<comment type="caution">
    <text evidence="7">The sequence shown here is derived from an EMBL/GenBank/DDBJ whole genome shotgun (WGS) entry which is preliminary data.</text>
</comment>
<dbReference type="Pfam" id="PF00963">
    <property type="entry name" value="Cohesin"/>
    <property type="match status" value="1"/>
</dbReference>
<dbReference type="Gene3D" id="3.20.20.80">
    <property type="entry name" value="Glycosidases"/>
    <property type="match status" value="1"/>
</dbReference>
<dbReference type="Gene3D" id="2.60.120.260">
    <property type="entry name" value="Galactose-binding domain-like"/>
    <property type="match status" value="1"/>
</dbReference>
<comment type="similarity">
    <text evidence="1">Belongs to the glycosyl hydrolase 20 family.</text>
</comment>
<dbReference type="SUPFAM" id="SSF49384">
    <property type="entry name" value="Carbohydrate-binding domain"/>
    <property type="match status" value="1"/>
</dbReference>
<dbReference type="Pfam" id="PF00754">
    <property type="entry name" value="F5_F8_type_C"/>
    <property type="match status" value="1"/>
</dbReference>
<dbReference type="GO" id="GO:0000272">
    <property type="term" value="P:polysaccharide catabolic process"/>
    <property type="evidence" value="ECO:0007669"/>
    <property type="project" value="InterPro"/>
</dbReference>
<protein>
    <submittedName>
        <fullName evidence="7">Family 20 glycosylhydrolase</fullName>
    </submittedName>
</protein>
<accession>A0A6I1MPJ0</accession>
<dbReference type="InterPro" id="IPR013320">
    <property type="entry name" value="ConA-like_dom_sf"/>
</dbReference>
<feature type="active site" description="Proton donor" evidence="4">
    <location>
        <position position="198"/>
    </location>
</feature>
<evidence type="ECO:0000259" key="6">
    <source>
        <dbReference type="PROSITE" id="PS50853"/>
    </source>
</evidence>
<dbReference type="InterPro" id="IPR015883">
    <property type="entry name" value="Glyco_hydro_20_cat"/>
</dbReference>
<organism evidence="7 8">
    <name type="scientific">Clostridium tarantellae</name>
    <dbReference type="NCBI Taxonomy" id="39493"/>
    <lineage>
        <taxon>Bacteria</taxon>
        <taxon>Bacillati</taxon>
        <taxon>Bacillota</taxon>
        <taxon>Clostridia</taxon>
        <taxon>Eubacteriales</taxon>
        <taxon>Clostridiaceae</taxon>
        <taxon>Clostridium</taxon>
    </lineage>
</organism>
<feature type="domain" description="F5/8 type C" evidence="5">
    <location>
        <begin position="568"/>
        <end position="717"/>
    </location>
</feature>
<dbReference type="PROSITE" id="PS50853">
    <property type="entry name" value="FN3"/>
    <property type="match status" value="1"/>
</dbReference>
<dbReference type="GO" id="GO:0004563">
    <property type="term" value="F:beta-N-acetylhexosaminidase activity"/>
    <property type="evidence" value="ECO:0007669"/>
    <property type="project" value="InterPro"/>
</dbReference>
<sequence length="950" mass="106116">IDETGAFYSTRSILQILKQTKNTIAKGIVRDFPRYETRGFMLDIARKPFTMDYLKETTKLMSWYKMNDFQVHLNDNEFWFHDEYENWQDGYAAFRLESETFPEITAKDLFYTKKEFGEFIDNSELYGVNIIPEIDVPAHSLAFTKAFPELRQGDGEKADHLDVRNPETFKFVDALFNEYIGGENPVFRDQDFHIGTDEYKGDNEGFRMFTNNYLDFVRDKGRTPRLWGSLSQINGQPSVSGEGATMNLWNLWWADPVAMMNKGFDIVNTDDSNLYIVPRASYYEDYLDTKSLYENWEPNTFSGNYSYKIPAGHPQLKGGMFALWNDLIGAKANGISELDTFDRIMPAVQVLSEKMWSTDNEKSFNEFKEVADEVGTAPNTNPRYEVESVGETLIDYDFNNGSENEMVDNSGNNYNATGSNVEVIDGEDGKAISFKGESSFVDTPVENKGPNYTATFKVKKDGNGDFSEQILSESKNGSLKACQKDTGKVGFSREFYDFSFNYQLPEDQWVELTFVGEMTKTSLYVNGQLIDTISEVSEHEKVGTFVLPLDKIGSETNSFKGAIDDVQVKNIAEKPIDPTLIPQSEMTATATSEHTAAGNEGYASYAIDGNENTIWHTDWAGVTFPQNITLNLGGEHTINKFTYLPRQSGDNGKIEQYELQVSTDGETFTKVAEGTWNIDKSLKTINFDPVKATHVRLVANDAVGNFVSAAELNVHKVTEEIPEVGGKVAITAPTEVKVNEKVNVELGINEIKNISPYASDFTITYDPEVFDYNEVTSKIEGVLVTGKKVEEGKIRVLASSLGGDGLPQGTNFINLGLTAKAISEESVITVDIAQVGDENGNVHEIEKGSTKIAVKENSIPDPGVKPNKVADLKGSEITSNSIKLTWTAPTNTEVSEYIIYKDSKEIARVNGTEYLVEDLKANTLYGFKIVAVGVNDEISRPFAKNIRTSK</sequence>
<dbReference type="SUPFAM" id="SSF49785">
    <property type="entry name" value="Galactose-binding domain-like"/>
    <property type="match status" value="1"/>
</dbReference>
<dbReference type="Proteomes" id="UP000430345">
    <property type="component" value="Unassembled WGS sequence"/>
</dbReference>
<dbReference type="PROSITE" id="PS50022">
    <property type="entry name" value="FA58C_3"/>
    <property type="match status" value="1"/>
</dbReference>
<dbReference type="InterPro" id="IPR002102">
    <property type="entry name" value="Cohesin_dom"/>
</dbReference>
<dbReference type="Gene3D" id="2.60.120.200">
    <property type="match status" value="1"/>
</dbReference>
<dbReference type="InterPro" id="IPR008979">
    <property type="entry name" value="Galactose-bd-like_sf"/>
</dbReference>
<feature type="non-terminal residue" evidence="7">
    <location>
        <position position="1"/>
    </location>
</feature>
<dbReference type="CDD" id="cd08547">
    <property type="entry name" value="Type_II_cohesin"/>
    <property type="match status" value="1"/>
</dbReference>
<dbReference type="SMART" id="SM00060">
    <property type="entry name" value="FN3"/>
    <property type="match status" value="1"/>
</dbReference>
<dbReference type="SUPFAM" id="SSF51445">
    <property type="entry name" value="(Trans)glycosidases"/>
    <property type="match status" value="1"/>
</dbReference>
<dbReference type="OrthoDB" id="9816455at2"/>
<dbReference type="InterPro" id="IPR017853">
    <property type="entry name" value="GH"/>
</dbReference>
<evidence type="ECO:0000259" key="5">
    <source>
        <dbReference type="PROSITE" id="PS50022"/>
    </source>
</evidence>
<dbReference type="PANTHER" id="PTHR43678:SF1">
    <property type="entry name" value="BETA-N-ACETYLHEXOSAMINIDASE"/>
    <property type="match status" value="1"/>
</dbReference>
<dbReference type="EMBL" id="WHJC01000334">
    <property type="protein sequence ID" value="MPQ44840.1"/>
    <property type="molecule type" value="Genomic_DNA"/>
</dbReference>
<evidence type="ECO:0000256" key="4">
    <source>
        <dbReference type="PIRSR" id="PIRSR625705-1"/>
    </source>
</evidence>
<keyword evidence="3" id="KW-0326">Glycosidase</keyword>
<evidence type="ECO:0000313" key="7">
    <source>
        <dbReference type="EMBL" id="MPQ44840.1"/>
    </source>
</evidence>
<evidence type="ECO:0000256" key="3">
    <source>
        <dbReference type="ARBA" id="ARBA00023295"/>
    </source>
</evidence>
<feature type="domain" description="Fibronectin type-III" evidence="6">
    <location>
        <begin position="868"/>
        <end position="950"/>
    </location>
</feature>
<dbReference type="Pfam" id="PF13385">
    <property type="entry name" value="Laminin_G_3"/>
    <property type="match status" value="1"/>
</dbReference>
<reference evidence="7 8" key="1">
    <citation type="submission" date="2019-10" db="EMBL/GenBank/DDBJ databases">
        <title>The Genome Sequence of Clostridium tarantellae Isolated from Fish Brain.</title>
        <authorList>
            <person name="Bano L."/>
            <person name="Kiel M."/>
            <person name="Sales G."/>
            <person name="Doxey A.C."/>
            <person name="Mansfield M.J."/>
            <person name="Schiavone M."/>
            <person name="Rossetto O."/>
            <person name="Pirazzini M."/>
            <person name="Dobrindt U."/>
            <person name="Montecucco C."/>
        </authorList>
    </citation>
    <scope>NUCLEOTIDE SEQUENCE [LARGE SCALE GENOMIC DNA]</scope>
    <source>
        <strain evidence="7 8">DSM 3997</strain>
    </source>
</reference>
<evidence type="ECO:0000256" key="1">
    <source>
        <dbReference type="ARBA" id="ARBA00006285"/>
    </source>
</evidence>
<dbReference type="PRINTS" id="PR00738">
    <property type="entry name" value="GLHYDRLASE20"/>
</dbReference>
<dbReference type="Gene3D" id="2.60.40.680">
    <property type="match status" value="1"/>
</dbReference>
<dbReference type="InterPro" id="IPR003961">
    <property type="entry name" value="FN3_dom"/>
</dbReference>
<dbReference type="Pfam" id="PF00728">
    <property type="entry name" value="Glyco_hydro_20"/>
    <property type="match status" value="1"/>
</dbReference>
<dbReference type="Pfam" id="PF00041">
    <property type="entry name" value="fn3"/>
    <property type="match status" value="1"/>
</dbReference>
<dbReference type="GO" id="GO:0030246">
    <property type="term" value="F:carbohydrate binding"/>
    <property type="evidence" value="ECO:0007669"/>
    <property type="project" value="InterPro"/>
</dbReference>
<dbReference type="Gene3D" id="2.60.40.10">
    <property type="entry name" value="Immunoglobulins"/>
    <property type="match status" value="1"/>
</dbReference>
<keyword evidence="8" id="KW-1185">Reference proteome</keyword>
<gene>
    <name evidence="7" type="ORF">GBZ86_13955</name>
</gene>
<dbReference type="InterPro" id="IPR000421">
    <property type="entry name" value="FA58C"/>
</dbReference>
<dbReference type="CDD" id="cd06564">
    <property type="entry name" value="GH20_DspB_LnbB-like"/>
    <property type="match status" value="1"/>
</dbReference>
<name>A0A6I1MPJ0_9CLOT</name>
<evidence type="ECO:0000313" key="8">
    <source>
        <dbReference type="Proteomes" id="UP000430345"/>
    </source>
</evidence>
<dbReference type="InterPro" id="IPR052764">
    <property type="entry name" value="GH20_Enzymes"/>
</dbReference>
<proteinExistence type="inferred from homology"/>
<keyword evidence="2 7" id="KW-0378">Hydrolase</keyword>
<dbReference type="SUPFAM" id="SSF49899">
    <property type="entry name" value="Concanavalin A-like lectins/glucanases"/>
    <property type="match status" value="1"/>
</dbReference>
<evidence type="ECO:0000256" key="2">
    <source>
        <dbReference type="ARBA" id="ARBA00022801"/>
    </source>
</evidence>
<dbReference type="AlphaFoldDB" id="A0A6I1MPJ0"/>
<dbReference type="PANTHER" id="PTHR43678">
    <property type="entry name" value="PUTATIVE (AFU_ORTHOLOGUE AFUA_2G00640)-RELATED"/>
    <property type="match status" value="1"/>
</dbReference>
<dbReference type="InterPro" id="IPR008965">
    <property type="entry name" value="CBM2/CBM3_carb-bd_dom_sf"/>
</dbReference>
<dbReference type="InterPro" id="IPR036116">
    <property type="entry name" value="FN3_sf"/>
</dbReference>
<dbReference type="InterPro" id="IPR013783">
    <property type="entry name" value="Ig-like_fold"/>
</dbReference>
<dbReference type="InterPro" id="IPR025705">
    <property type="entry name" value="Beta_hexosaminidase_sua/sub"/>
</dbReference>